<feature type="transmembrane region" description="Helical" evidence="5">
    <location>
        <begin position="52"/>
        <end position="73"/>
    </location>
</feature>
<keyword evidence="2 5" id="KW-0812">Transmembrane</keyword>
<dbReference type="GO" id="GO:0016020">
    <property type="term" value="C:membrane"/>
    <property type="evidence" value="ECO:0007669"/>
    <property type="project" value="UniProtKB-SubCell"/>
</dbReference>
<comment type="caution">
    <text evidence="6">The sequence shown here is derived from an EMBL/GenBank/DDBJ whole genome shotgun (WGS) entry which is preliminary data.</text>
</comment>
<keyword evidence="4 5" id="KW-0472">Membrane</keyword>
<dbReference type="InterPro" id="IPR006043">
    <property type="entry name" value="NCS2"/>
</dbReference>
<evidence type="ECO:0000313" key="6">
    <source>
        <dbReference type="EMBL" id="KRM98697.1"/>
    </source>
</evidence>
<dbReference type="Proteomes" id="UP000051638">
    <property type="component" value="Unassembled WGS sequence"/>
</dbReference>
<evidence type="ECO:0000256" key="4">
    <source>
        <dbReference type="ARBA" id="ARBA00023136"/>
    </source>
</evidence>
<dbReference type="OrthoDB" id="9805749at2"/>
<sequence length="74" mass="8094">MTQKKQQSNRVVLDIHDKPAPLQWFGLSLQHLFAMFGATVLVPILVGLNPGIAILSSGVGTLIYILGLFVNCCW</sequence>
<evidence type="ECO:0000256" key="1">
    <source>
        <dbReference type="ARBA" id="ARBA00004141"/>
    </source>
</evidence>
<protein>
    <recommendedName>
        <fullName evidence="8">Uracil permease</fullName>
    </recommendedName>
</protein>
<dbReference type="EMBL" id="AYYI01000027">
    <property type="protein sequence ID" value="KRM98697.1"/>
    <property type="molecule type" value="Genomic_DNA"/>
</dbReference>
<evidence type="ECO:0008006" key="8">
    <source>
        <dbReference type="Google" id="ProtNLM"/>
    </source>
</evidence>
<evidence type="ECO:0000313" key="7">
    <source>
        <dbReference type="Proteomes" id="UP000051638"/>
    </source>
</evidence>
<dbReference type="STRING" id="1423796.FC24_GL001036"/>
<evidence type="ECO:0000256" key="3">
    <source>
        <dbReference type="ARBA" id="ARBA00022989"/>
    </source>
</evidence>
<evidence type="ECO:0000256" key="2">
    <source>
        <dbReference type="ARBA" id="ARBA00022692"/>
    </source>
</evidence>
<name>A0A0R2DDF3_9LACO</name>
<dbReference type="AlphaFoldDB" id="A0A0R2DDF3"/>
<dbReference type="Pfam" id="PF00860">
    <property type="entry name" value="Xan_ur_permease"/>
    <property type="match status" value="1"/>
</dbReference>
<keyword evidence="3 5" id="KW-1133">Transmembrane helix</keyword>
<reference evidence="6 7" key="1">
    <citation type="journal article" date="2015" name="Genome Announc.">
        <title>Expanding the biotechnology potential of lactobacilli through comparative genomics of 213 strains and associated genera.</title>
        <authorList>
            <person name="Sun Z."/>
            <person name="Harris H.M."/>
            <person name="McCann A."/>
            <person name="Guo C."/>
            <person name="Argimon S."/>
            <person name="Zhang W."/>
            <person name="Yang X."/>
            <person name="Jeffery I.B."/>
            <person name="Cooney J.C."/>
            <person name="Kagawa T.F."/>
            <person name="Liu W."/>
            <person name="Song Y."/>
            <person name="Salvetti E."/>
            <person name="Wrobel A."/>
            <person name="Rasinkangas P."/>
            <person name="Parkhill J."/>
            <person name="Rea M.C."/>
            <person name="O'Sullivan O."/>
            <person name="Ritari J."/>
            <person name="Douillard F.P."/>
            <person name="Paul Ross R."/>
            <person name="Yang R."/>
            <person name="Briner A.E."/>
            <person name="Felis G.E."/>
            <person name="de Vos W.M."/>
            <person name="Barrangou R."/>
            <person name="Klaenhammer T.R."/>
            <person name="Caufield P.W."/>
            <person name="Cui Y."/>
            <person name="Zhang H."/>
            <person name="O'Toole P.W."/>
        </authorList>
    </citation>
    <scope>NUCLEOTIDE SEQUENCE [LARGE SCALE GENOMIC DNA]</scope>
    <source>
        <strain evidence="6 7">DSM 20253</strain>
    </source>
</reference>
<comment type="subcellular location">
    <subcellularLocation>
        <location evidence="1">Membrane</location>
        <topology evidence="1">Multi-pass membrane protein</topology>
    </subcellularLocation>
</comment>
<organism evidence="6 7">
    <name type="scientific">Loigolactobacillus rennini DSM 20253</name>
    <dbReference type="NCBI Taxonomy" id="1423796"/>
    <lineage>
        <taxon>Bacteria</taxon>
        <taxon>Bacillati</taxon>
        <taxon>Bacillota</taxon>
        <taxon>Bacilli</taxon>
        <taxon>Lactobacillales</taxon>
        <taxon>Lactobacillaceae</taxon>
        <taxon>Loigolactobacillus</taxon>
    </lineage>
</organism>
<gene>
    <name evidence="6" type="ORF">FC24_GL001036</name>
</gene>
<dbReference type="GO" id="GO:0015205">
    <property type="term" value="F:nucleobase transmembrane transporter activity"/>
    <property type="evidence" value="ECO:0007669"/>
    <property type="project" value="UniProtKB-ARBA"/>
</dbReference>
<keyword evidence="7" id="KW-1185">Reference proteome</keyword>
<evidence type="ECO:0000256" key="5">
    <source>
        <dbReference type="SAM" id="Phobius"/>
    </source>
</evidence>
<proteinExistence type="predicted"/>
<feature type="transmembrane region" description="Helical" evidence="5">
    <location>
        <begin position="21"/>
        <end position="46"/>
    </location>
</feature>
<dbReference type="PATRIC" id="fig|1423796.3.peg.1060"/>
<accession>A0A0R2DDF3</accession>